<evidence type="ECO:0000313" key="2">
    <source>
        <dbReference type="Proteomes" id="UP000694892"/>
    </source>
</evidence>
<name>A0A974I0R5_XENLA</name>
<protein>
    <submittedName>
        <fullName evidence="1">Uncharacterized protein</fullName>
    </submittedName>
</protein>
<organism evidence="1 2">
    <name type="scientific">Xenopus laevis</name>
    <name type="common">African clawed frog</name>
    <dbReference type="NCBI Taxonomy" id="8355"/>
    <lineage>
        <taxon>Eukaryota</taxon>
        <taxon>Metazoa</taxon>
        <taxon>Chordata</taxon>
        <taxon>Craniata</taxon>
        <taxon>Vertebrata</taxon>
        <taxon>Euteleostomi</taxon>
        <taxon>Amphibia</taxon>
        <taxon>Batrachia</taxon>
        <taxon>Anura</taxon>
        <taxon>Pipoidea</taxon>
        <taxon>Pipidae</taxon>
        <taxon>Xenopodinae</taxon>
        <taxon>Xenopus</taxon>
        <taxon>Xenopus</taxon>
    </lineage>
</organism>
<proteinExistence type="predicted"/>
<dbReference type="AlphaFoldDB" id="A0A974I0R5"/>
<accession>A0A974I0R5</accession>
<evidence type="ECO:0000313" key="1">
    <source>
        <dbReference type="EMBL" id="OCT97218.1"/>
    </source>
</evidence>
<reference evidence="2" key="1">
    <citation type="journal article" date="2016" name="Nature">
        <title>Genome evolution in the allotetraploid frog Xenopus laevis.</title>
        <authorList>
            <person name="Session A.M."/>
            <person name="Uno Y."/>
            <person name="Kwon T."/>
            <person name="Chapman J.A."/>
            <person name="Toyoda A."/>
            <person name="Takahashi S."/>
            <person name="Fukui A."/>
            <person name="Hikosaka A."/>
            <person name="Suzuki A."/>
            <person name="Kondo M."/>
            <person name="van Heeringen S.J."/>
            <person name="Quigley I."/>
            <person name="Heinz S."/>
            <person name="Ogino H."/>
            <person name="Ochi H."/>
            <person name="Hellsten U."/>
            <person name="Lyons J.B."/>
            <person name="Simakov O."/>
            <person name="Putnam N."/>
            <person name="Stites J."/>
            <person name="Kuroki Y."/>
            <person name="Tanaka T."/>
            <person name="Michiue T."/>
            <person name="Watanabe M."/>
            <person name="Bogdanovic O."/>
            <person name="Lister R."/>
            <person name="Georgiou G."/>
            <person name="Paranjpe S.S."/>
            <person name="van Kruijsbergen I."/>
            <person name="Shu S."/>
            <person name="Carlson J."/>
            <person name="Kinoshita T."/>
            <person name="Ohta Y."/>
            <person name="Mawaribuchi S."/>
            <person name="Jenkins J."/>
            <person name="Grimwood J."/>
            <person name="Schmutz J."/>
            <person name="Mitros T."/>
            <person name="Mozaffari S.V."/>
            <person name="Suzuki Y."/>
            <person name="Haramoto Y."/>
            <person name="Yamamoto T.S."/>
            <person name="Takagi C."/>
            <person name="Heald R."/>
            <person name="Miller K."/>
            <person name="Haudenschild C."/>
            <person name="Kitzman J."/>
            <person name="Nakayama T."/>
            <person name="Izutsu Y."/>
            <person name="Robert J."/>
            <person name="Fortriede J."/>
            <person name="Burns K."/>
            <person name="Lotay V."/>
            <person name="Karimi K."/>
            <person name="Yasuoka Y."/>
            <person name="Dichmann D.S."/>
            <person name="Flajnik M.F."/>
            <person name="Houston D.W."/>
            <person name="Shendure J."/>
            <person name="DuPasquier L."/>
            <person name="Vize P.D."/>
            <person name="Zorn A.M."/>
            <person name="Ito M."/>
            <person name="Marcotte E.M."/>
            <person name="Wallingford J.B."/>
            <person name="Ito Y."/>
            <person name="Asashima M."/>
            <person name="Ueno N."/>
            <person name="Matsuda Y."/>
            <person name="Veenstra G.J."/>
            <person name="Fujiyama A."/>
            <person name="Harland R.M."/>
            <person name="Taira M."/>
            <person name="Rokhsar D.S."/>
        </authorList>
    </citation>
    <scope>NUCLEOTIDE SEQUENCE [LARGE SCALE GENOMIC DNA]</scope>
    <source>
        <strain evidence="2">J</strain>
    </source>
</reference>
<dbReference type="Proteomes" id="UP000694892">
    <property type="component" value="Chromosome 1S"/>
</dbReference>
<dbReference type="EMBL" id="CM004467">
    <property type="protein sequence ID" value="OCT97218.1"/>
    <property type="molecule type" value="Genomic_DNA"/>
</dbReference>
<sequence length="74" mass="8830">MNSCLKKHLRAENRNMRNNIGIFTLSRLNNIFILAISSKTRYDMKTDKTFWSDTEQDDLVRINNGKVRKIRKEK</sequence>
<gene>
    <name evidence="1" type="ORF">XELAEV_18009447mg</name>
</gene>